<feature type="compositionally biased region" description="Polar residues" evidence="1">
    <location>
        <begin position="307"/>
        <end position="321"/>
    </location>
</feature>
<feature type="domain" description="U1-type" evidence="3">
    <location>
        <begin position="338"/>
        <end position="372"/>
    </location>
</feature>
<feature type="compositionally biased region" description="Basic and acidic residues" evidence="1">
    <location>
        <begin position="212"/>
        <end position="225"/>
    </location>
</feature>
<feature type="compositionally biased region" description="Basic and acidic residues" evidence="1">
    <location>
        <begin position="177"/>
        <end position="194"/>
    </location>
</feature>
<dbReference type="InterPro" id="IPR013087">
    <property type="entry name" value="Znf_C2H2_type"/>
</dbReference>
<feature type="compositionally biased region" description="Basic and acidic residues" evidence="1">
    <location>
        <begin position="1"/>
        <end position="13"/>
    </location>
</feature>
<feature type="region of interest" description="Disordered" evidence="1">
    <location>
        <begin position="290"/>
        <end position="331"/>
    </location>
</feature>
<dbReference type="SMART" id="SM00451">
    <property type="entry name" value="ZnF_U1"/>
    <property type="match status" value="2"/>
</dbReference>
<dbReference type="Gene3D" id="3.30.160.60">
    <property type="entry name" value="Classic Zinc Finger"/>
    <property type="match status" value="2"/>
</dbReference>
<evidence type="ECO:0000256" key="1">
    <source>
        <dbReference type="SAM" id="MobiDB-lite"/>
    </source>
</evidence>
<dbReference type="InterPro" id="IPR003604">
    <property type="entry name" value="Matrin/U1-like-C_Znf_C2H2"/>
</dbReference>
<protein>
    <submittedName>
        <fullName evidence="4">Uncharacterized protein</fullName>
    </submittedName>
</protein>
<evidence type="ECO:0000313" key="4">
    <source>
        <dbReference type="EMBL" id="KAK9055174.1"/>
    </source>
</evidence>
<organism evidence="4 5">
    <name type="scientific">Deinandra increscens subsp. villosa</name>
    <dbReference type="NCBI Taxonomy" id="3103831"/>
    <lineage>
        <taxon>Eukaryota</taxon>
        <taxon>Viridiplantae</taxon>
        <taxon>Streptophyta</taxon>
        <taxon>Embryophyta</taxon>
        <taxon>Tracheophyta</taxon>
        <taxon>Spermatophyta</taxon>
        <taxon>Magnoliopsida</taxon>
        <taxon>eudicotyledons</taxon>
        <taxon>Gunneridae</taxon>
        <taxon>Pentapetalae</taxon>
        <taxon>asterids</taxon>
        <taxon>campanulids</taxon>
        <taxon>Asterales</taxon>
        <taxon>Asteraceae</taxon>
        <taxon>Asteroideae</taxon>
        <taxon>Heliantheae alliance</taxon>
        <taxon>Madieae</taxon>
        <taxon>Madiinae</taxon>
        <taxon>Deinandra</taxon>
    </lineage>
</organism>
<feature type="domain" description="C2H2-type" evidence="2">
    <location>
        <begin position="228"/>
        <end position="252"/>
    </location>
</feature>
<feature type="domain" description="U1-type" evidence="3">
    <location>
        <begin position="225"/>
        <end position="259"/>
    </location>
</feature>
<dbReference type="PANTHER" id="PTHR47487:SF8">
    <property type="entry name" value="OS08G0270900 PROTEIN"/>
    <property type="match status" value="1"/>
</dbReference>
<evidence type="ECO:0000259" key="3">
    <source>
        <dbReference type="SMART" id="SM00451"/>
    </source>
</evidence>
<sequence>MQLKLRSMDADSHHQKKPVYQPQSSSTFSFFTERAIPVTAGFRNESFGGDRVEVDPFRGRFEMRESIRRELEKERIREEIIAEEMARKRLLEAEVRNELMMEAMRSGGGGISSKFMPLSMLPSHKNLFDSNILHRQPVEDKLVRSIDEKYSRGGHLREIRGFQLLGDSLKIKGIPKPVKEDDKKKVIDLSKPSDETQSGTKRKSAPQVSESSSEHGSDRSKKKVKGEWRCEVCQVSATSERGLNEHFKGKKHHAKEAALAAQKSGANFGLGVAPKKPIIKQVNLALTTGNLSSSQEKESETRKKSVNKTPETNKPSSTSDPNEMKKKDKMVGENKRDRFKFWCEMCEIGAFTETVMNAHKEGKKHSTRLVELYRKSKVDSEASATENTCETKQKTETTTNQALIVETVAAEVKPVKDDLEYAAEVVAEEKTLQ</sequence>
<feature type="region of interest" description="Disordered" evidence="1">
    <location>
        <begin position="173"/>
        <end position="225"/>
    </location>
</feature>
<dbReference type="SMART" id="SM00355">
    <property type="entry name" value="ZnF_C2H2"/>
    <property type="match status" value="2"/>
</dbReference>
<keyword evidence="5" id="KW-1185">Reference proteome</keyword>
<evidence type="ECO:0000259" key="2">
    <source>
        <dbReference type="SMART" id="SM00355"/>
    </source>
</evidence>
<feature type="compositionally biased region" description="Basic and acidic residues" evidence="1">
    <location>
        <begin position="322"/>
        <end position="331"/>
    </location>
</feature>
<feature type="domain" description="C2H2-type" evidence="2">
    <location>
        <begin position="341"/>
        <end position="365"/>
    </location>
</feature>
<dbReference type="PANTHER" id="PTHR47487">
    <property type="entry name" value="OS06G0651300 PROTEIN-RELATED"/>
    <property type="match status" value="1"/>
</dbReference>
<reference evidence="4 5" key="1">
    <citation type="submission" date="2024-04" db="EMBL/GenBank/DDBJ databases">
        <title>The reference genome of an endangered Asteraceae, Deinandra increscens subsp. villosa, native to the Central Coast of California.</title>
        <authorList>
            <person name="Guilliams M."/>
            <person name="Hasenstab-Lehman K."/>
            <person name="Meyer R."/>
            <person name="Mcevoy S."/>
        </authorList>
    </citation>
    <scope>NUCLEOTIDE SEQUENCE [LARGE SCALE GENOMIC DNA]</scope>
    <source>
        <tissue evidence="4">Leaf</tissue>
    </source>
</reference>
<dbReference type="GO" id="GO:0008270">
    <property type="term" value="F:zinc ion binding"/>
    <property type="evidence" value="ECO:0007669"/>
    <property type="project" value="InterPro"/>
</dbReference>
<comment type="caution">
    <text evidence="4">The sequence shown here is derived from an EMBL/GenBank/DDBJ whole genome shotgun (WGS) entry which is preliminary data.</text>
</comment>
<dbReference type="AlphaFoldDB" id="A0AAP0CE51"/>
<accession>A0AAP0CE51</accession>
<dbReference type="InterPro" id="IPR036236">
    <property type="entry name" value="Znf_C2H2_sf"/>
</dbReference>
<proteinExistence type="predicted"/>
<dbReference type="Proteomes" id="UP001408789">
    <property type="component" value="Unassembled WGS sequence"/>
</dbReference>
<name>A0AAP0CE51_9ASTR</name>
<dbReference type="SUPFAM" id="SSF57667">
    <property type="entry name" value="beta-beta-alpha zinc fingers"/>
    <property type="match status" value="2"/>
</dbReference>
<dbReference type="EMBL" id="JBCNJP010000025">
    <property type="protein sequence ID" value="KAK9055174.1"/>
    <property type="molecule type" value="Genomic_DNA"/>
</dbReference>
<dbReference type="Pfam" id="PF12874">
    <property type="entry name" value="zf-met"/>
    <property type="match status" value="2"/>
</dbReference>
<feature type="region of interest" description="Disordered" evidence="1">
    <location>
        <begin position="1"/>
        <end position="23"/>
    </location>
</feature>
<gene>
    <name evidence="4" type="ORF">SSX86_026256</name>
</gene>
<evidence type="ECO:0000313" key="5">
    <source>
        <dbReference type="Proteomes" id="UP001408789"/>
    </source>
</evidence>
<dbReference type="GO" id="GO:0003676">
    <property type="term" value="F:nucleic acid binding"/>
    <property type="evidence" value="ECO:0007669"/>
    <property type="project" value="InterPro"/>
</dbReference>